<reference evidence="2" key="2">
    <citation type="journal article" date="2023" name="Proc. Natl. Acad. Sci. U.S.A.">
        <title>A global phylogenomic analysis of the shiitake genus Lentinula.</title>
        <authorList>
            <person name="Sierra-Patev S."/>
            <person name="Min B."/>
            <person name="Naranjo-Ortiz M."/>
            <person name="Looney B."/>
            <person name="Konkel Z."/>
            <person name="Slot J.C."/>
            <person name="Sakamoto Y."/>
            <person name="Steenwyk J.L."/>
            <person name="Rokas A."/>
            <person name="Carro J."/>
            <person name="Camarero S."/>
            <person name="Ferreira P."/>
            <person name="Molpeceres G."/>
            <person name="Ruiz-Duenas F.J."/>
            <person name="Serrano A."/>
            <person name="Henrissat B."/>
            <person name="Drula E."/>
            <person name="Hughes K.W."/>
            <person name="Mata J.L."/>
            <person name="Ishikawa N.K."/>
            <person name="Vargas-Isla R."/>
            <person name="Ushijima S."/>
            <person name="Smith C.A."/>
            <person name="Donoghue J."/>
            <person name="Ahrendt S."/>
            <person name="Andreopoulos W."/>
            <person name="He G."/>
            <person name="LaButti K."/>
            <person name="Lipzen A."/>
            <person name="Ng V."/>
            <person name="Riley R."/>
            <person name="Sandor L."/>
            <person name="Barry K."/>
            <person name="Martinez A.T."/>
            <person name="Xiao Y."/>
            <person name="Gibbons J.G."/>
            <person name="Terashima K."/>
            <person name="Grigoriev I.V."/>
            <person name="Hibbett D."/>
        </authorList>
    </citation>
    <scope>NUCLEOTIDE SEQUENCE</scope>
    <source>
        <strain evidence="2">ET3784</strain>
    </source>
</reference>
<organism evidence="2 3">
    <name type="scientific">Lentinula guzmanii</name>
    <dbReference type="NCBI Taxonomy" id="2804957"/>
    <lineage>
        <taxon>Eukaryota</taxon>
        <taxon>Fungi</taxon>
        <taxon>Dikarya</taxon>
        <taxon>Basidiomycota</taxon>
        <taxon>Agaricomycotina</taxon>
        <taxon>Agaricomycetes</taxon>
        <taxon>Agaricomycetidae</taxon>
        <taxon>Agaricales</taxon>
        <taxon>Marasmiineae</taxon>
        <taxon>Omphalotaceae</taxon>
        <taxon>Lentinula</taxon>
    </lineage>
</organism>
<evidence type="ECO:0000256" key="1">
    <source>
        <dbReference type="SAM" id="MobiDB-lite"/>
    </source>
</evidence>
<accession>A0AA38JEX8</accession>
<feature type="region of interest" description="Disordered" evidence="1">
    <location>
        <begin position="773"/>
        <end position="797"/>
    </location>
</feature>
<feature type="region of interest" description="Disordered" evidence="1">
    <location>
        <begin position="731"/>
        <end position="753"/>
    </location>
</feature>
<dbReference type="Proteomes" id="UP001176059">
    <property type="component" value="Unassembled WGS sequence"/>
</dbReference>
<gene>
    <name evidence="2" type="ORF">DFJ43DRAFT_1043915</name>
</gene>
<name>A0AA38JEX8_9AGAR</name>
<feature type="region of interest" description="Disordered" evidence="1">
    <location>
        <begin position="384"/>
        <end position="424"/>
    </location>
</feature>
<evidence type="ECO:0000313" key="2">
    <source>
        <dbReference type="EMBL" id="KAJ3713712.1"/>
    </source>
</evidence>
<feature type="region of interest" description="Disordered" evidence="1">
    <location>
        <begin position="346"/>
        <end position="369"/>
    </location>
</feature>
<proteinExistence type="predicted"/>
<feature type="compositionally biased region" description="Pro residues" evidence="1">
    <location>
        <begin position="96"/>
        <end position="122"/>
    </location>
</feature>
<dbReference type="PANTHER" id="PTHR24216:SF65">
    <property type="entry name" value="PAXILLIN-LIKE PROTEIN 1"/>
    <property type="match status" value="1"/>
</dbReference>
<sequence length="1103" mass="123738">MASDGPSDYSPALELQCWKILLNALQSDITLPRVEEELQSVFEGSAFPYVDKKYRGILAEITSIEDSDTDDNLFLRDRIHDQIDNLSYEVELAPRPTIPAPSPPSPPPSPPSPPPKIPPQVPPSTKGLIPSVHDDPFAFAPQMELRCWEIMLEFATTDMTLPAAEGSLKAVFDRDMEGLVFTYVDARYRPMLEVITASEDRESEDFHNILSLIRGQISGWEAFSVRLPAEKSSTPSPVVTQQKRYDSIRAVWSSAPYSPELDGRACQTILKFAATEMTLPQAEAELTSIYRDTGFPYVDAKFRPYLAAITGMEPEDRFGQKGERMSAAVNALALDIKEDSAFFPSITNRQSSGRSSAPSSLIPGPSSASRKPIVKLTFEEYKSRKQQQSNVIPRKEVPPTQPIGQTPGPSTAGDAMDVDSDMPPSNIRAFDGRVGSFFPQHSPFVTSPNMDVVHAPLAMCKTRMRADHSFGKDDPLFWPQPFHRSIGHLAVIPCVDDSPDHPLRWAWHVPKSEDFEAVNIAGLSGIVQITKSLHQNIRRICNELLSSLVILPIEIRQDGSLVQGRDRVRKLLDRLTVPDALNTSMMLVAYLQRVFLELHARVQWLQKWVPRLKDVDRSFPLDTDVIGAFVGDADTAADLFRVGIPLWFVRDIKFAPLVRIDKVVRALDEDCDNQVPLRGSFRRLDASDSVSAHPVVYTGLPGHFSRYLRMGTFIAQQFSYSLVGSFEGPSQSTALATGSSNPPSVSSPHPNPPAVPAHRIILDALDVTKTALVSVPRPAKRQRTSKKPPSDRNGFFPLKHNDYPAGLAWWESANSALQEFHGLTGPALLKHPVPDPSLLLTPQNVLKPSFLLAWLRIRRICLLRISQPNPKWFNNRRWRALLEIADGMNMAGSQGRREEMMKELDSLVKECREFGVTLDTKNLAGVPAMWGGRIITLDAAGNIDQEVCQQVVWELFEIKFRHELFALDKWLVPKQEGDGDDAVIQREAWYQRELLVYRCFPGLTYKPMEPGFSSHRDHSYRVEYVRGLYNLMRGWPGPKPAELNAPFPDEDDQFSVLELEEAMAHYYVRKFLVAFQRPATIPHVCPQLSTYLNVKLSTYLNVK</sequence>
<keyword evidence="3" id="KW-1185">Reference proteome</keyword>
<feature type="compositionally biased region" description="Low complexity" evidence="1">
    <location>
        <begin position="739"/>
        <end position="748"/>
    </location>
</feature>
<reference evidence="2" key="1">
    <citation type="submission" date="2022-08" db="EMBL/GenBank/DDBJ databases">
        <authorList>
            <consortium name="DOE Joint Genome Institute"/>
            <person name="Min B."/>
            <person name="Sierra-Patev S."/>
            <person name="Naranjo-Ortiz M."/>
            <person name="Looney B."/>
            <person name="Konkel Z."/>
            <person name="Slot J.C."/>
            <person name="Sakamoto Y."/>
            <person name="Steenwyk J.L."/>
            <person name="Rokas A."/>
            <person name="Carro J."/>
            <person name="Camarero S."/>
            <person name="Ferreira P."/>
            <person name="Molpeceres G."/>
            <person name="Ruiz-duenas F.J."/>
            <person name="Serrano A."/>
            <person name="Henrissat B."/>
            <person name="Drula E."/>
            <person name="Hughes K.W."/>
            <person name="Mata J.L."/>
            <person name="Ishikawa N.K."/>
            <person name="Vargas-Isla R."/>
            <person name="Ushijima S."/>
            <person name="Smith C.A."/>
            <person name="Ahrendt S."/>
            <person name="Andreopoulos W."/>
            <person name="He G."/>
            <person name="LaButti K."/>
            <person name="Lipzen A."/>
            <person name="Ng V."/>
            <person name="Riley R."/>
            <person name="Sandor L."/>
            <person name="Barry K."/>
            <person name="Martinez A.T."/>
            <person name="Xiao Y."/>
            <person name="Gibbons J.G."/>
            <person name="Terashima K."/>
            <person name="Hibbett D.S."/>
            <person name="Grigoriev I.V."/>
        </authorList>
    </citation>
    <scope>NUCLEOTIDE SEQUENCE</scope>
    <source>
        <strain evidence="2">ET3784</strain>
    </source>
</reference>
<comment type="caution">
    <text evidence="2">The sequence shown here is derived from an EMBL/GenBank/DDBJ whole genome shotgun (WGS) entry which is preliminary data.</text>
</comment>
<feature type="region of interest" description="Disordered" evidence="1">
    <location>
        <begin position="94"/>
        <end position="128"/>
    </location>
</feature>
<protein>
    <submittedName>
        <fullName evidence="2">Uncharacterized protein</fullName>
    </submittedName>
</protein>
<dbReference type="EMBL" id="JANVFO010000097">
    <property type="protein sequence ID" value="KAJ3713712.1"/>
    <property type="molecule type" value="Genomic_DNA"/>
</dbReference>
<dbReference type="AlphaFoldDB" id="A0AA38JEX8"/>
<evidence type="ECO:0000313" key="3">
    <source>
        <dbReference type="Proteomes" id="UP001176059"/>
    </source>
</evidence>
<dbReference type="PANTHER" id="PTHR24216">
    <property type="entry name" value="PAXILLIN-RELATED"/>
    <property type="match status" value="1"/>
</dbReference>
<feature type="compositionally biased region" description="Low complexity" evidence="1">
    <location>
        <begin position="351"/>
        <end position="360"/>
    </location>
</feature>